<dbReference type="PROSITE" id="PS50109">
    <property type="entry name" value="HIS_KIN"/>
    <property type="match status" value="1"/>
</dbReference>
<dbReference type="InterPro" id="IPR029016">
    <property type="entry name" value="GAF-like_dom_sf"/>
</dbReference>
<dbReference type="InterPro" id="IPR013656">
    <property type="entry name" value="PAS_4"/>
</dbReference>
<evidence type="ECO:0000313" key="11">
    <source>
        <dbReference type="EMBL" id="RCU48352.1"/>
    </source>
</evidence>
<dbReference type="SUPFAM" id="SSF47384">
    <property type="entry name" value="Homodimeric domain of signal transducing histidine kinase"/>
    <property type="match status" value="1"/>
</dbReference>
<dbReference type="SMART" id="SM00388">
    <property type="entry name" value="HisKA"/>
    <property type="match status" value="1"/>
</dbReference>
<dbReference type="InterPro" id="IPR000700">
    <property type="entry name" value="PAS-assoc_C"/>
</dbReference>
<dbReference type="InterPro" id="IPR036097">
    <property type="entry name" value="HisK_dim/P_sf"/>
</dbReference>
<evidence type="ECO:0000259" key="9">
    <source>
        <dbReference type="PROSITE" id="PS50110"/>
    </source>
</evidence>
<evidence type="ECO:0000313" key="12">
    <source>
        <dbReference type="Proteomes" id="UP000252189"/>
    </source>
</evidence>
<evidence type="ECO:0000256" key="4">
    <source>
        <dbReference type="ARBA" id="ARBA00022777"/>
    </source>
</evidence>
<name>A0A368NCQ6_9EURY</name>
<dbReference type="CDD" id="cd00075">
    <property type="entry name" value="HATPase"/>
    <property type="match status" value="1"/>
</dbReference>
<evidence type="ECO:0000256" key="3">
    <source>
        <dbReference type="ARBA" id="ARBA00022679"/>
    </source>
</evidence>
<dbReference type="Pfam" id="PF08448">
    <property type="entry name" value="PAS_4"/>
    <property type="match status" value="1"/>
</dbReference>
<evidence type="ECO:0000256" key="6">
    <source>
        <dbReference type="PROSITE-ProRule" id="PRU00169"/>
    </source>
</evidence>
<dbReference type="InterPro" id="IPR001789">
    <property type="entry name" value="Sig_transdc_resp-reg_receiver"/>
</dbReference>
<dbReference type="InterPro" id="IPR050736">
    <property type="entry name" value="Sensor_HK_Regulatory"/>
</dbReference>
<dbReference type="Gene3D" id="3.30.565.10">
    <property type="entry name" value="Histidine kinase-like ATPase, C-terminal domain"/>
    <property type="match status" value="1"/>
</dbReference>
<dbReference type="Pfam" id="PF02518">
    <property type="entry name" value="HATPase_c"/>
    <property type="match status" value="1"/>
</dbReference>
<dbReference type="InterPro" id="IPR036890">
    <property type="entry name" value="HATPase_C_sf"/>
</dbReference>
<dbReference type="OrthoDB" id="8127at2157"/>
<dbReference type="PROSITE" id="PS50110">
    <property type="entry name" value="RESPONSE_REGULATORY"/>
    <property type="match status" value="1"/>
</dbReference>
<protein>
    <recommendedName>
        <fullName evidence="2">histidine kinase</fullName>
        <ecNumber evidence="2">2.7.13.3</ecNumber>
    </recommendedName>
</protein>
<dbReference type="Gene3D" id="3.30.450.20">
    <property type="entry name" value="PAS domain"/>
    <property type="match status" value="2"/>
</dbReference>
<keyword evidence="12" id="KW-1185">Reference proteome</keyword>
<evidence type="ECO:0000259" key="10">
    <source>
        <dbReference type="PROSITE" id="PS50113"/>
    </source>
</evidence>
<feature type="coiled-coil region" evidence="7">
    <location>
        <begin position="728"/>
        <end position="755"/>
    </location>
</feature>
<dbReference type="InterPro" id="IPR003018">
    <property type="entry name" value="GAF"/>
</dbReference>
<dbReference type="PROSITE" id="PS50113">
    <property type="entry name" value="PAC"/>
    <property type="match status" value="1"/>
</dbReference>
<dbReference type="SUPFAM" id="SSF52172">
    <property type="entry name" value="CheY-like"/>
    <property type="match status" value="1"/>
</dbReference>
<comment type="caution">
    <text evidence="6">Lacks conserved residue(s) required for the propagation of feature annotation.</text>
</comment>
<gene>
    <name evidence="11" type="ORF">DU504_14210</name>
</gene>
<dbReference type="InterPro" id="IPR000014">
    <property type="entry name" value="PAS"/>
</dbReference>
<dbReference type="SUPFAM" id="SSF55781">
    <property type="entry name" value="GAF domain-like"/>
    <property type="match status" value="2"/>
</dbReference>
<dbReference type="Pfam" id="PF08447">
    <property type="entry name" value="PAS_3"/>
    <property type="match status" value="1"/>
</dbReference>
<dbReference type="InterPro" id="IPR013655">
    <property type="entry name" value="PAS_fold_3"/>
</dbReference>
<dbReference type="Pfam" id="PF01590">
    <property type="entry name" value="GAF"/>
    <property type="match status" value="1"/>
</dbReference>
<reference evidence="11 12" key="1">
    <citation type="submission" date="2018-07" db="EMBL/GenBank/DDBJ databases">
        <title>Genome sequences of Haloplanus salinus JCM 18368T.</title>
        <authorList>
            <person name="Kim Y.B."/>
            <person name="Roh S.W."/>
        </authorList>
    </citation>
    <scope>NUCLEOTIDE SEQUENCE [LARGE SCALE GENOMIC DNA]</scope>
    <source>
        <strain evidence="11 12">JCM 18368</strain>
    </source>
</reference>
<organism evidence="11 12">
    <name type="scientific">Haloplanus salinus</name>
    <dbReference type="NCBI Taxonomy" id="1126245"/>
    <lineage>
        <taxon>Archaea</taxon>
        <taxon>Methanobacteriati</taxon>
        <taxon>Methanobacteriota</taxon>
        <taxon>Stenosarchaea group</taxon>
        <taxon>Halobacteria</taxon>
        <taxon>Halobacteriales</taxon>
        <taxon>Haloferacaceae</taxon>
        <taxon>Haloplanus</taxon>
    </lineage>
</organism>
<evidence type="ECO:0000259" key="8">
    <source>
        <dbReference type="PROSITE" id="PS50109"/>
    </source>
</evidence>
<dbReference type="Pfam" id="PF13185">
    <property type="entry name" value="GAF_2"/>
    <property type="match status" value="1"/>
</dbReference>
<dbReference type="SMART" id="SM00387">
    <property type="entry name" value="HATPase_c"/>
    <property type="match status" value="1"/>
</dbReference>
<keyword evidence="7" id="KW-0175">Coiled coil</keyword>
<comment type="catalytic activity">
    <reaction evidence="1">
        <text>ATP + protein L-histidine = ADP + protein N-phospho-L-histidine.</text>
        <dbReference type="EC" id="2.7.13.3"/>
    </reaction>
</comment>
<dbReference type="GO" id="GO:0000155">
    <property type="term" value="F:phosphorelay sensor kinase activity"/>
    <property type="evidence" value="ECO:0007669"/>
    <property type="project" value="InterPro"/>
</dbReference>
<proteinExistence type="predicted"/>
<dbReference type="Gene3D" id="1.10.287.130">
    <property type="match status" value="1"/>
</dbReference>
<dbReference type="EMBL" id="QPHM01000001">
    <property type="protein sequence ID" value="RCU48352.1"/>
    <property type="molecule type" value="Genomic_DNA"/>
</dbReference>
<dbReference type="SUPFAM" id="SSF55785">
    <property type="entry name" value="PYP-like sensor domain (PAS domain)"/>
    <property type="match status" value="2"/>
</dbReference>
<feature type="domain" description="Histidine kinase" evidence="8">
    <location>
        <begin position="755"/>
        <end position="948"/>
    </location>
</feature>
<dbReference type="Gene3D" id="3.30.450.40">
    <property type="match status" value="2"/>
</dbReference>
<dbReference type="PANTHER" id="PTHR43711">
    <property type="entry name" value="TWO-COMPONENT HISTIDINE KINASE"/>
    <property type="match status" value="1"/>
</dbReference>
<dbReference type="PANTHER" id="PTHR43711:SF1">
    <property type="entry name" value="HISTIDINE KINASE 1"/>
    <property type="match status" value="1"/>
</dbReference>
<dbReference type="InterPro" id="IPR003661">
    <property type="entry name" value="HisK_dim/P_dom"/>
</dbReference>
<dbReference type="NCBIfam" id="TIGR00229">
    <property type="entry name" value="sensory_box"/>
    <property type="match status" value="1"/>
</dbReference>
<dbReference type="SMART" id="SM00091">
    <property type="entry name" value="PAS"/>
    <property type="match status" value="2"/>
</dbReference>
<dbReference type="SMART" id="SM00065">
    <property type="entry name" value="GAF"/>
    <property type="match status" value="2"/>
</dbReference>
<comment type="caution">
    <text evidence="11">The sequence shown here is derived from an EMBL/GenBank/DDBJ whole genome shotgun (WGS) entry which is preliminary data.</text>
</comment>
<keyword evidence="5" id="KW-0902">Two-component regulatory system</keyword>
<dbReference type="InterPro" id="IPR011006">
    <property type="entry name" value="CheY-like_superfamily"/>
</dbReference>
<dbReference type="InterPro" id="IPR003594">
    <property type="entry name" value="HATPase_dom"/>
</dbReference>
<dbReference type="AlphaFoldDB" id="A0A368NCQ6"/>
<feature type="domain" description="PAC" evidence="10">
    <location>
        <begin position="512"/>
        <end position="566"/>
    </location>
</feature>
<dbReference type="EC" id="2.7.13.3" evidence="2"/>
<accession>A0A368NCQ6</accession>
<evidence type="ECO:0000256" key="5">
    <source>
        <dbReference type="ARBA" id="ARBA00023012"/>
    </source>
</evidence>
<evidence type="ECO:0000256" key="2">
    <source>
        <dbReference type="ARBA" id="ARBA00012438"/>
    </source>
</evidence>
<evidence type="ECO:0000256" key="1">
    <source>
        <dbReference type="ARBA" id="ARBA00000085"/>
    </source>
</evidence>
<dbReference type="Proteomes" id="UP000252189">
    <property type="component" value="Unassembled WGS sequence"/>
</dbReference>
<evidence type="ECO:0000256" key="7">
    <source>
        <dbReference type="SAM" id="Coils"/>
    </source>
</evidence>
<dbReference type="Pfam" id="PF00512">
    <property type="entry name" value="HisKA"/>
    <property type="match status" value="1"/>
</dbReference>
<dbReference type="RefSeq" id="WP_114449986.1">
    <property type="nucleotide sequence ID" value="NZ_QPHM01000001.1"/>
</dbReference>
<dbReference type="SUPFAM" id="SSF55874">
    <property type="entry name" value="ATPase domain of HSP90 chaperone/DNA topoisomerase II/histidine kinase"/>
    <property type="match status" value="1"/>
</dbReference>
<dbReference type="Gene3D" id="3.40.50.2300">
    <property type="match status" value="1"/>
</dbReference>
<keyword evidence="4" id="KW-0418">Kinase</keyword>
<sequence>MEAKTSVLVVGVRSVSGVATSRILERRYDGLRTVECDDPRDAAAHLREASVDCVVSGYRLDGATGIEFYHTVRRIASPPPPFVLVGEDVDGSVVKDAIDAGVTDHVRDRNDGVAPEVLANRVGTAVELSRTRDQAAELSRLNAVMRRINRQLVDATSREEVDRRVCEAFSDVDPHLFAWVGSVTDDERVRPRTAAGAEEGYLDAVTITADESATGQGPAGTALREERVVVQQVRNDDAFAPWRDEALARGYQSVAAVPLRHDGTRYGVLCVYGDSPHAFGEADRAVFAELGDTVAEAYHRIDLQRVYERQYRRLFEEAPVMFALVETVEGTPVVDDCNRLFAETLGYARDELRGMPLAELYADGSEATMLDDGYERARAGDFVRERRELVTTDGETVSTLLRATPRRDVDGDVVGTNALYVDLGGQAQVGRLEALRERMEFALDITDSHVYEIDLRSGAQTRYGAFERLFGVAPEAVPTNEAFYETCVHPDDRDRLERAERTELDSTQGEPVRIEYRTHPDNGPVKWVRSVTYRQRTSHDAGASSRLVGLATDVTDRRERAAQLEAATTALSRRAEAMERFIQTVVDREVPFETRVERVLDLGREHLDMDVARVVHVDGDDYAVEYAVASADDAVPEATALEDTCHSLVLSADEAVGFHRPAAGDAETRTASRNSGRRSYLGVPIYAGDERYGVLDFSSSDARDEPFGGEERTFVRLFAQWLGSGVARRRSQARAKRHRERLEAQNERLDEFASVVSHDLRSPLNVAKGRLELLREEHESEHLDGIDKGLSRIEALATDMLQLARQGKPICDPTSVDLPTLVEECWGTVRTGDATLRVETTRTLSADRSRLRQLVENLVRNAVEHGGSDVTVTIGDLDDGFYVADDGSGIPAGERETVFDNEYTTRAEGTGMGLSIVHEVATAHGWTVEAAESATGGARIEITGTAETSVDA</sequence>
<dbReference type="InterPro" id="IPR005467">
    <property type="entry name" value="His_kinase_dom"/>
</dbReference>
<dbReference type="CDD" id="cd00130">
    <property type="entry name" value="PAS"/>
    <property type="match status" value="2"/>
</dbReference>
<dbReference type="CDD" id="cd00082">
    <property type="entry name" value="HisKA"/>
    <property type="match status" value="1"/>
</dbReference>
<keyword evidence="3" id="KW-0808">Transferase</keyword>
<dbReference type="InterPro" id="IPR035965">
    <property type="entry name" value="PAS-like_dom_sf"/>
</dbReference>
<feature type="domain" description="Response regulatory" evidence="9">
    <location>
        <begin position="6"/>
        <end position="123"/>
    </location>
</feature>